<sequence>MAIIIYTYSNPYKINKEPYWAMIKNSFQLCVSQTLVNGLCDQYSEFYKGKLTTISRFINNLYNDWESDATAINQRAVVDNLIEYINFDQVINEKIDLDDIRLSLKRNRAYVLDSIRIMFELGMKPENIKESELTYEQKCVVAIYKELLDSKNKHFVLKDDFKQDEIDKAIDITIEDALREENKRDQIKNIKKDMVVIHGIHQFSPIMLKTIETLGKFKNVIILFNYLPDYKNVYQTWLNVYSWFESKIMISSQNFFNNSHDFLGGRIADNMAAMIAGSTATIDYSEQIKVVEFDNQTEFAGYIAKKFEKAEQEREKYKFAHPALYYMDEQVYSANSNVNEILKIYFPEQFGERNFLDYPIGHFFISITNMWDDESQGMYIKDIQDIYECLSCGIIEENHSGELVSIFDRCKLFFAKETTIKGINKKLKKLKSKIDNFEPGDPETEELSRIEYFDVSCDEINQLIAALKDLNSIAEKFFIDFNNQKNDFKAFYEKISDVLITKVLDKEDIDSDFKDIVQRVLQRLNEVKDIEASASFDCLRETMQLYLQQLPKEGKGANWIVRNFEQIDGDVLRKNSKDHQKTYHFACLSDQDMSITHRDEFPWPLDISFFEIAQAPVDWKYQVYVTSRMEYKNFRRYALVYGLAFSRCNIVLSYIKNSSDKENELYYLLKILNAKPEPYQVDDPNGYRKNDNYISIETPLYETFSQYDLMKYRLCRYRFLLESVIEGKSIYKDEFLLGQYMTIILEHRARKEFSGKTYVKSIVRNYLSEQMDELSSDFPFVSPSDVIDIINVAESYIEKAAVQHGKFTSIKSNEIDYMLKRELFLTVPNSKSADENLREAFKNSTQAEVDAVLNEDNLDKDKYVKMHNILCDKCADKDICLEVFRTAKK</sequence>
<protein>
    <submittedName>
        <fullName evidence="1">Uncharacterized protein</fullName>
    </submittedName>
</protein>
<proteinExistence type="predicted"/>
<organism evidence="1 2">
    <name type="scientific">Catenibacillus scindens</name>
    <dbReference type="NCBI Taxonomy" id="673271"/>
    <lineage>
        <taxon>Bacteria</taxon>
        <taxon>Bacillati</taxon>
        <taxon>Bacillota</taxon>
        <taxon>Clostridia</taxon>
        <taxon>Lachnospirales</taxon>
        <taxon>Lachnospiraceae</taxon>
        <taxon>Catenibacillus</taxon>
    </lineage>
</organism>
<comment type="caution">
    <text evidence="1">The sequence shown here is derived from an EMBL/GenBank/DDBJ whole genome shotgun (WGS) entry which is preliminary data.</text>
</comment>
<accession>A0A7W8HE09</accession>
<gene>
    <name evidence="1" type="ORF">HNP82_003395</name>
</gene>
<evidence type="ECO:0000313" key="2">
    <source>
        <dbReference type="Proteomes" id="UP000543642"/>
    </source>
</evidence>
<dbReference type="Proteomes" id="UP000543642">
    <property type="component" value="Unassembled WGS sequence"/>
</dbReference>
<dbReference type="EMBL" id="JACHFW010000023">
    <property type="protein sequence ID" value="MBB5266238.1"/>
    <property type="molecule type" value="Genomic_DNA"/>
</dbReference>
<keyword evidence="2" id="KW-1185">Reference proteome</keyword>
<dbReference type="AlphaFoldDB" id="A0A7W8HE09"/>
<dbReference type="RefSeq" id="WP_183776586.1">
    <property type="nucleotide sequence ID" value="NZ_JACHFW010000023.1"/>
</dbReference>
<name>A0A7W8HE09_9FIRM</name>
<reference evidence="1 2" key="1">
    <citation type="submission" date="2020-08" db="EMBL/GenBank/DDBJ databases">
        <title>Genomic Encyclopedia of Type Strains, Phase IV (KMG-IV): sequencing the most valuable type-strain genomes for metagenomic binning, comparative biology and taxonomic classification.</title>
        <authorList>
            <person name="Goeker M."/>
        </authorList>
    </citation>
    <scope>NUCLEOTIDE SEQUENCE [LARGE SCALE GENOMIC DNA]</scope>
    <source>
        <strain evidence="1 2">DSM 106146</strain>
    </source>
</reference>
<evidence type="ECO:0000313" key="1">
    <source>
        <dbReference type="EMBL" id="MBB5266238.1"/>
    </source>
</evidence>